<reference evidence="9 10" key="1">
    <citation type="submission" date="2021-02" db="EMBL/GenBank/DDBJ databases">
        <title>Genome assembly of Pseudopithomyces chartarum.</title>
        <authorList>
            <person name="Jauregui R."/>
            <person name="Singh J."/>
            <person name="Voisey C."/>
        </authorList>
    </citation>
    <scope>NUCLEOTIDE SEQUENCE [LARGE SCALE GENOMIC DNA]</scope>
    <source>
        <strain evidence="9 10">AGR01</strain>
    </source>
</reference>
<feature type="transmembrane region" description="Helical" evidence="7">
    <location>
        <begin position="130"/>
        <end position="157"/>
    </location>
</feature>
<feature type="transmembrane region" description="Helical" evidence="7">
    <location>
        <begin position="93"/>
        <end position="118"/>
    </location>
</feature>
<proteinExistence type="inferred from homology"/>
<evidence type="ECO:0000259" key="8">
    <source>
        <dbReference type="Pfam" id="PF20684"/>
    </source>
</evidence>
<evidence type="ECO:0000313" key="10">
    <source>
        <dbReference type="Proteomes" id="UP001280581"/>
    </source>
</evidence>
<feature type="compositionally biased region" description="Polar residues" evidence="6">
    <location>
        <begin position="372"/>
        <end position="382"/>
    </location>
</feature>
<dbReference type="GO" id="GO:0016020">
    <property type="term" value="C:membrane"/>
    <property type="evidence" value="ECO:0007669"/>
    <property type="project" value="UniProtKB-SubCell"/>
</dbReference>
<comment type="subcellular location">
    <subcellularLocation>
        <location evidence="1">Membrane</location>
        <topology evidence="1">Multi-pass membrane protein</topology>
    </subcellularLocation>
</comment>
<protein>
    <recommendedName>
        <fullName evidence="8">Rhodopsin domain-containing protein</fullName>
    </recommendedName>
</protein>
<name>A0AAN6RLL2_9PLEO</name>
<evidence type="ECO:0000313" key="9">
    <source>
        <dbReference type="EMBL" id="KAK3214794.1"/>
    </source>
</evidence>
<dbReference type="EMBL" id="WVTA01000003">
    <property type="protein sequence ID" value="KAK3214794.1"/>
    <property type="molecule type" value="Genomic_DNA"/>
</dbReference>
<comment type="caution">
    <text evidence="9">The sequence shown here is derived from an EMBL/GenBank/DDBJ whole genome shotgun (WGS) entry which is preliminary data.</text>
</comment>
<evidence type="ECO:0000256" key="3">
    <source>
        <dbReference type="ARBA" id="ARBA00022989"/>
    </source>
</evidence>
<dbReference type="PANTHER" id="PTHR33048:SF163">
    <property type="entry name" value="INTEGRAL MEMBRANE PROTEIN (AFU_ORTHOLOGUE AFUA_8G05510)"/>
    <property type="match status" value="1"/>
</dbReference>
<feature type="transmembrane region" description="Helical" evidence="7">
    <location>
        <begin position="16"/>
        <end position="33"/>
    </location>
</feature>
<accession>A0AAN6RLL2</accession>
<keyword evidence="10" id="KW-1185">Reference proteome</keyword>
<dbReference type="InterPro" id="IPR049326">
    <property type="entry name" value="Rhodopsin_dom_fungi"/>
</dbReference>
<evidence type="ECO:0000256" key="6">
    <source>
        <dbReference type="SAM" id="MobiDB-lite"/>
    </source>
</evidence>
<feature type="transmembrane region" description="Helical" evidence="7">
    <location>
        <begin position="210"/>
        <end position="229"/>
    </location>
</feature>
<dbReference type="Pfam" id="PF20684">
    <property type="entry name" value="Fung_rhodopsin"/>
    <property type="match status" value="1"/>
</dbReference>
<evidence type="ECO:0000256" key="1">
    <source>
        <dbReference type="ARBA" id="ARBA00004141"/>
    </source>
</evidence>
<feature type="domain" description="Rhodopsin" evidence="8">
    <location>
        <begin position="34"/>
        <end position="273"/>
    </location>
</feature>
<feature type="transmembrane region" description="Helical" evidence="7">
    <location>
        <begin position="177"/>
        <end position="198"/>
    </location>
</feature>
<sequence>MNDAAQQDWPDVRNKILVTTTTLTVLSTIFLFWRCVYGLKQRGSFLVCDYLLVVSWCLSIANTVIRFILCNNGLGRHMKDPSITLPMLVTYSYWLWINQIINVVAVAVLKWSICAYLLVLDFSRLYRVIVWFSILVITAINFLAPVFTFFGCVPIEANWNRAITNKKCWAVGNLPLSYAQGIVNVLTDLVYVVAPIIYLSKVQLPKRTQLGLRIVFLFSLIVMICSIFKTVELKNITGTMDPTWSGVNLSIWSGTELSVGIFIASLPPLRKVFDGLLRKYMPGMSTSGPKSTPLYDTPGQAYGNRSTHGTDIRLNTMGRGDRSTRKSYHPGESVLDSDSESEKAILDEENKIQGMGITKTTRVVVSSDELRSSGQNSPTGSISMVDARQMR</sequence>
<evidence type="ECO:0000256" key="5">
    <source>
        <dbReference type="ARBA" id="ARBA00038359"/>
    </source>
</evidence>
<feature type="transmembrane region" description="Helical" evidence="7">
    <location>
        <begin position="45"/>
        <end position="69"/>
    </location>
</feature>
<evidence type="ECO:0000256" key="7">
    <source>
        <dbReference type="SAM" id="Phobius"/>
    </source>
</evidence>
<dbReference type="AlphaFoldDB" id="A0AAN6RLL2"/>
<evidence type="ECO:0000256" key="2">
    <source>
        <dbReference type="ARBA" id="ARBA00022692"/>
    </source>
</evidence>
<feature type="region of interest" description="Disordered" evidence="6">
    <location>
        <begin position="368"/>
        <end position="391"/>
    </location>
</feature>
<keyword evidence="3 7" id="KW-1133">Transmembrane helix</keyword>
<gene>
    <name evidence="9" type="ORF">GRF29_19g1279147</name>
</gene>
<feature type="transmembrane region" description="Helical" evidence="7">
    <location>
        <begin position="249"/>
        <end position="269"/>
    </location>
</feature>
<feature type="region of interest" description="Disordered" evidence="6">
    <location>
        <begin position="305"/>
        <end position="342"/>
    </location>
</feature>
<dbReference type="Proteomes" id="UP001280581">
    <property type="component" value="Unassembled WGS sequence"/>
</dbReference>
<evidence type="ECO:0000256" key="4">
    <source>
        <dbReference type="ARBA" id="ARBA00023136"/>
    </source>
</evidence>
<organism evidence="9 10">
    <name type="scientific">Pseudopithomyces chartarum</name>
    <dbReference type="NCBI Taxonomy" id="1892770"/>
    <lineage>
        <taxon>Eukaryota</taxon>
        <taxon>Fungi</taxon>
        <taxon>Dikarya</taxon>
        <taxon>Ascomycota</taxon>
        <taxon>Pezizomycotina</taxon>
        <taxon>Dothideomycetes</taxon>
        <taxon>Pleosporomycetidae</taxon>
        <taxon>Pleosporales</taxon>
        <taxon>Massarineae</taxon>
        <taxon>Didymosphaeriaceae</taxon>
        <taxon>Pseudopithomyces</taxon>
    </lineage>
</organism>
<dbReference type="PANTHER" id="PTHR33048">
    <property type="entry name" value="PTH11-LIKE INTEGRAL MEMBRANE PROTEIN (AFU_ORTHOLOGUE AFUA_5G11245)"/>
    <property type="match status" value="1"/>
</dbReference>
<comment type="similarity">
    <text evidence="5">Belongs to the SAT4 family.</text>
</comment>
<dbReference type="InterPro" id="IPR052337">
    <property type="entry name" value="SAT4-like"/>
</dbReference>
<keyword evidence="2 7" id="KW-0812">Transmembrane</keyword>
<keyword evidence="4 7" id="KW-0472">Membrane</keyword>